<comment type="cofactor">
    <cofactor evidence="2">
        <name>Mg(2+)</name>
        <dbReference type="ChEBI" id="CHEBI:18420"/>
    </cofactor>
</comment>
<keyword evidence="5" id="KW-0227">DNA damage</keyword>
<sequence>MSKTLKICIRVCFTIIIILMLAVLGLLAVLTITEYKPGNIEKLSLKGQAFDEAGLAKEIKLLSWNVGYCNLGATADFFMDGGTKVVSQTKEEMNVNVSKITQELRDEGADITLLQEVDRKSYRSYNVDEEDVISGMFPDRLSSFAYNHKALFIPYPIPPLRNVAAGLMSLSGLKVESAERISLPSPFKWPGSTCNLKRCLLALRLPISGSDKKLVVINLHLEAYDDGAGREAQNKYLIETIKKEYEAGNYVVAGGDFNQTFSGVDVGKYEVGATGVWKPGLFDTKELRDDFSPYMDASTPTCRSLDRAYDKNDKNFQFYVIDGFIVSKNVEVISHKTLGLGFENSDHNPVEMVIKLK</sequence>
<keyword evidence="12" id="KW-1185">Reference proteome</keyword>
<keyword evidence="8" id="KW-0234">DNA repair</keyword>
<dbReference type="PANTHER" id="PTHR15822:SF4">
    <property type="entry name" value="TYROSYL-DNA PHOSPHODIESTERASE 2"/>
    <property type="match status" value="1"/>
</dbReference>
<dbReference type="Pfam" id="PF03372">
    <property type="entry name" value="Exo_endo_phos"/>
    <property type="match status" value="1"/>
</dbReference>
<evidence type="ECO:0000256" key="9">
    <source>
        <dbReference type="SAM" id="Phobius"/>
    </source>
</evidence>
<dbReference type="SUPFAM" id="SSF56219">
    <property type="entry name" value="DNase I-like"/>
    <property type="match status" value="1"/>
</dbReference>
<keyword evidence="9" id="KW-0812">Transmembrane</keyword>
<reference evidence="11 12" key="1">
    <citation type="submission" date="2021-01" db="EMBL/GenBank/DDBJ databases">
        <title>Isolation and description of Catonella massiliensis sp. nov., a novel Catonella species, isolated from a stable periodontitis subject.</title>
        <authorList>
            <person name="Antezack A."/>
            <person name="Boxberger M."/>
            <person name="La Scola B."/>
            <person name="Monnet-Corti V."/>
        </authorList>
    </citation>
    <scope>NUCLEOTIDE SEQUENCE [LARGE SCALE GENOMIC DNA]</scope>
    <source>
        <strain evidence="11 12">Marseille-Q4567</strain>
    </source>
</reference>
<dbReference type="Proteomes" id="UP000604730">
    <property type="component" value="Unassembled WGS sequence"/>
</dbReference>
<evidence type="ECO:0000259" key="10">
    <source>
        <dbReference type="Pfam" id="PF03372"/>
    </source>
</evidence>
<protein>
    <submittedName>
        <fullName evidence="11">Endonuclease</fullName>
    </submittedName>
</protein>
<keyword evidence="3" id="KW-0540">Nuclease</keyword>
<dbReference type="GO" id="GO:0004519">
    <property type="term" value="F:endonuclease activity"/>
    <property type="evidence" value="ECO:0007669"/>
    <property type="project" value="UniProtKB-KW"/>
</dbReference>
<evidence type="ECO:0000313" key="11">
    <source>
        <dbReference type="EMBL" id="MBK5897840.1"/>
    </source>
</evidence>
<evidence type="ECO:0000256" key="3">
    <source>
        <dbReference type="ARBA" id="ARBA00022722"/>
    </source>
</evidence>
<name>A0ABS1J1A5_9FIRM</name>
<dbReference type="InterPro" id="IPR051547">
    <property type="entry name" value="TDP2-like"/>
</dbReference>
<keyword evidence="9" id="KW-1133">Transmembrane helix</keyword>
<evidence type="ECO:0000256" key="1">
    <source>
        <dbReference type="ARBA" id="ARBA00001936"/>
    </source>
</evidence>
<gene>
    <name evidence="11" type="ORF">JJN12_08635</name>
</gene>
<keyword evidence="9" id="KW-0472">Membrane</keyword>
<evidence type="ECO:0000256" key="6">
    <source>
        <dbReference type="ARBA" id="ARBA00022801"/>
    </source>
</evidence>
<dbReference type="InterPro" id="IPR036691">
    <property type="entry name" value="Endo/exonu/phosph_ase_sf"/>
</dbReference>
<organism evidence="11 12">
    <name type="scientific">Catonella massiliensis</name>
    <dbReference type="NCBI Taxonomy" id="2799636"/>
    <lineage>
        <taxon>Bacteria</taxon>
        <taxon>Bacillati</taxon>
        <taxon>Bacillota</taxon>
        <taxon>Clostridia</taxon>
        <taxon>Lachnospirales</taxon>
        <taxon>Lachnospiraceae</taxon>
        <taxon>Catonella</taxon>
    </lineage>
</organism>
<feature type="transmembrane region" description="Helical" evidence="9">
    <location>
        <begin position="7"/>
        <end position="32"/>
    </location>
</feature>
<keyword evidence="7" id="KW-0460">Magnesium</keyword>
<dbReference type="EMBL" id="JAEPRJ010000001">
    <property type="protein sequence ID" value="MBK5897840.1"/>
    <property type="molecule type" value="Genomic_DNA"/>
</dbReference>
<keyword evidence="4" id="KW-0479">Metal-binding</keyword>
<evidence type="ECO:0000256" key="8">
    <source>
        <dbReference type="ARBA" id="ARBA00023204"/>
    </source>
</evidence>
<keyword evidence="11" id="KW-0255">Endonuclease</keyword>
<proteinExistence type="predicted"/>
<comment type="cofactor">
    <cofactor evidence="1">
        <name>Mn(2+)</name>
        <dbReference type="ChEBI" id="CHEBI:29035"/>
    </cofactor>
</comment>
<evidence type="ECO:0000256" key="2">
    <source>
        <dbReference type="ARBA" id="ARBA00001946"/>
    </source>
</evidence>
<evidence type="ECO:0000256" key="5">
    <source>
        <dbReference type="ARBA" id="ARBA00022763"/>
    </source>
</evidence>
<evidence type="ECO:0000256" key="7">
    <source>
        <dbReference type="ARBA" id="ARBA00022842"/>
    </source>
</evidence>
<evidence type="ECO:0000313" key="12">
    <source>
        <dbReference type="Proteomes" id="UP000604730"/>
    </source>
</evidence>
<dbReference type="Gene3D" id="3.60.10.10">
    <property type="entry name" value="Endonuclease/exonuclease/phosphatase"/>
    <property type="match status" value="1"/>
</dbReference>
<evidence type="ECO:0000256" key="4">
    <source>
        <dbReference type="ARBA" id="ARBA00022723"/>
    </source>
</evidence>
<keyword evidence="6" id="KW-0378">Hydrolase</keyword>
<feature type="domain" description="Endonuclease/exonuclease/phosphatase" evidence="10">
    <location>
        <begin position="62"/>
        <end position="260"/>
    </location>
</feature>
<dbReference type="InterPro" id="IPR005135">
    <property type="entry name" value="Endo/exonuclease/phosphatase"/>
</dbReference>
<dbReference type="PANTHER" id="PTHR15822">
    <property type="entry name" value="TRAF AND TNF RECEPTOR-ASSOCIATED PROTEIN"/>
    <property type="match status" value="1"/>
</dbReference>
<dbReference type="RefSeq" id="WP_208429300.1">
    <property type="nucleotide sequence ID" value="NZ_JAEPRJ010000001.1"/>
</dbReference>
<accession>A0ABS1J1A5</accession>
<comment type="caution">
    <text evidence="11">The sequence shown here is derived from an EMBL/GenBank/DDBJ whole genome shotgun (WGS) entry which is preliminary data.</text>
</comment>